<proteinExistence type="predicted"/>
<evidence type="ECO:0000313" key="3">
    <source>
        <dbReference type="EMBL" id="KYC43351.1"/>
    </source>
</evidence>
<dbReference type="PANTHER" id="PTHR30469">
    <property type="entry name" value="MULTIDRUG RESISTANCE PROTEIN MDTA"/>
    <property type="match status" value="1"/>
</dbReference>
<dbReference type="InterPro" id="IPR014315">
    <property type="entry name" value="ABC_heterocyst_DevB"/>
</dbReference>
<dbReference type="EMBL" id="ANNX02000016">
    <property type="protein sequence ID" value="KYC43351.1"/>
    <property type="molecule type" value="Genomic_DNA"/>
</dbReference>
<keyword evidence="2" id="KW-0472">Membrane</keyword>
<evidence type="ECO:0000256" key="1">
    <source>
        <dbReference type="SAM" id="Coils"/>
    </source>
</evidence>
<keyword evidence="4" id="KW-1185">Reference proteome</keyword>
<organism evidence="3 4">
    <name type="scientific">Scytonema hofmannii PCC 7110</name>
    <dbReference type="NCBI Taxonomy" id="128403"/>
    <lineage>
        <taxon>Bacteria</taxon>
        <taxon>Bacillati</taxon>
        <taxon>Cyanobacteriota</taxon>
        <taxon>Cyanophyceae</taxon>
        <taxon>Nostocales</taxon>
        <taxon>Scytonemataceae</taxon>
        <taxon>Scytonema</taxon>
    </lineage>
</organism>
<dbReference type="Gene3D" id="2.40.30.170">
    <property type="match status" value="1"/>
</dbReference>
<dbReference type="Gene3D" id="2.40.50.100">
    <property type="match status" value="1"/>
</dbReference>
<reference evidence="3 4" key="1">
    <citation type="journal article" date="2013" name="Genome Biol. Evol.">
        <title>Genomes of Stigonematalean cyanobacteria (subsection V) and the evolution of oxygenic photosynthesis from prokaryotes to plastids.</title>
        <authorList>
            <person name="Dagan T."/>
            <person name="Roettger M."/>
            <person name="Stucken K."/>
            <person name="Landan G."/>
            <person name="Koch R."/>
            <person name="Major P."/>
            <person name="Gould S.B."/>
            <person name="Goremykin V.V."/>
            <person name="Rippka R."/>
            <person name="Tandeau de Marsac N."/>
            <person name="Gugger M."/>
            <person name="Lockhart P.J."/>
            <person name="Allen J.F."/>
            <person name="Brune I."/>
            <person name="Maus I."/>
            <person name="Puhler A."/>
            <person name="Martin W.F."/>
        </authorList>
    </citation>
    <scope>NUCLEOTIDE SEQUENCE [LARGE SCALE GENOMIC DNA]</scope>
    <source>
        <strain evidence="3 4">PCC 7110</strain>
    </source>
</reference>
<evidence type="ECO:0000313" key="4">
    <source>
        <dbReference type="Proteomes" id="UP000076925"/>
    </source>
</evidence>
<dbReference type="SUPFAM" id="SSF111369">
    <property type="entry name" value="HlyD-like secretion proteins"/>
    <property type="match status" value="1"/>
</dbReference>
<dbReference type="PANTHER" id="PTHR30469:SF15">
    <property type="entry name" value="HLYD FAMILY OF SECRETION PROTEINS"/>
    <property type="match status" value="1"/>
</dbReference>
<comment type="caution">
    <text evidence="3">The sequence shown here is derived from an EMBL/GenBank/DDBJ whole genome shotgun (WGS) entry which is preliminary data.</text>
</comment>
<keyword evidence="2" id="KW-0812">Transmembrane</keyword>
<dbReference type="NCBIfam" id="TIGR02971">
    <property type="entry name" value="heterocyst_DevB"/>
    <property type="match status" value="1"/>
</dbReference>
<keyword evidence="2" id="KW-1133">Transmembrane helix</keyword>
<feature type="transmembrane region" description="Helical" evidence="2">
    <location>
        <begin position="23"/>
        <end position="43"/>
    </location>
</feature>
<accession>A0A139XF97</accession>
<dbReference type="GO" id="GO:0015562">
    <property type="term" value="F:efflux transmembrane transporter activity"/>
    <property type="evidence" value="ECO:0007669"/>
    <property type="project" value="TreeGrafter"/>
</dbReference>
<dbReference type="AlphaFoldDB" id="A0A139XF97"/>
<evidence type="ECO:0000256" key="2">
    <source>
        <dbReference type="SAM" id="Phobius"/>
    </source>
</evidence>
<feature type="coiled-coil region" evidence="1">
    <location>
        <begin position="256"/>
        <end position="287"/>
    </location>
</feature>
<dbReference type="RefSeq" id="WP_026135292.1">
    <property type="nucleotide sequence ID" value="NZ_KQ976354.1"/>
</dbReference>
<dbReference type="OrthoDB" id="556614at2"/>
<dbReference type="GO" id="GO:1990281">
    <property type="term" value="C:efflux pump complex"/>
    <property type="evidence" value="ECO:0007669"/>
    <property type="project" value="TreeGrafter"/>
</dbReference>
<keyword evidence="1" id="KW-0175">Coiled coil</keyword>
<gene>
    <name evidence="3" type="ORF">WA1_11795</name>
</gene>
<dbReference type="STRING" id="128403.WA1_11795"/>
<protein>
    <submittedName>
        <fullName evidence="3">Hemolysin D</fullName>
    </submittedName>
</protein>
<sequence>MSRLTEKSNLREQLFFDDEKSKVWWLIAVSLPVMVSFGALTIAKVEQIRRLNTPVPSAPVPTSINAVGRLEPRGEVIKLSAPAGLQGSSRIEQVYAKEGERVQRGQVIAILDNFTSSQAAVEEARAKLQESRANLANVKAGSPRDIQAQKAVIGRLQAQLAGERDAQQATIARITAQLNGERIALQATINRIQAEIEGQKDALIASVARVRAEQRNAQVDAQRYEMLYKEGAISQQERDRRRLSLETSNSSLAEIKANQKQVIATLRQQLAEARANQLKTVATLQQQLIEARVTRDKTVATVQRQIDEERARFNRIQEVRPIDIQIAQAQVGNAIASLRRAEAQLSLSYIKAPISGEILKIHTKAGESMSQYGIAEMGRTDQMVVVAEVPEDSIGKVRLGQQVTIASENGAFDGELQGTVSEIGRKIGKKDVLNTDPAADIDARVVEVKIALPPQDTKRVANLTNAKVVVEINI</sequence>
<dbReference type="Proteomes" id="UP000076925">
    <property type="component" value="Unassembled WGS sequence"/>
</dbReference>
<name>A0A139XF97_9CYAN</name>